<evidence type="ECO:0000256" key="4">
    <source>
        <dbReference type="ARBA" id="ARBA00023004"/>
    </source>
</evidence>
<dbReference type="GO" id="GO:0051537">
    <property type="term" value="F:2 iron, 2 sulfur cluster binding"/>
    <property type="evidence" value="ECO:0007669"/>
    <property type="project" value="UniProtKB-KW"/>
</dbReference>
<dbReference type="GO" id="GO:0016491">
    <property type="term" value="F:oxidoreductase activity"/>
    <property type="evidence" value="ECO:0007669"/>
    <property type="project" value="UniProtKB-KW"/>
</dbReference>
<evidence type="ECO:0000256" key="1">
    <source>
        <dbReference type="ARBA" id="ARBA00022714"/>
    </source>
</evidence>
<evidence type="ECO:0000256" key="5">
    <source>
        <dbReference type="ARBA" id="ARBA00023014"/>
    </source>
</evidence>
<dbReference type="Pfam" id="PF19112">
    <property type="entry name" value="VanA_C"/>
    <property type="match status" value="1"/>
</dbReference>
<feature type="domain" description="Rieske" evidence="6">
    <location>
        <begin position="15"/>
        <end position="117"/>
    </location>
</feature>
<dbReference type="Pfam" id="PF00355">
    <property type="entry name" value="Rieske"/>
    <property type="match status" value="1"/>
</dbReference>
<keyword evidence="5" id="KW-0411">Iron-sulfur</keyword>
<reference evidence="7" key="1">
    <citation type="submission" date="2020-05" db="EMBL/GenBank/DDBJ databases">
        <authorList>
            <person name="Chiriac C."/>
            <person name="Salcher M."/>
            <person name="Ghai R."/>
            <person name="Kavagutti S V."/>
        </authorList>
    </citation>
    <scope>NUCLEOTIDE SEQUENCE</scope>
</reference>
<keyword evidence="2" id="KW-0479">Metal-binding</keyword>
<evidence type="ECO:0000256" key="2">
    <source>
        <dbReference type="ARBA" id="ARBA00022723"/>
    </source>
</evidence>
<dbReference type="PANTHER" id="PTHR21266:SF57">
    <property type="entry name" value="3-CHLOROBENZOATE-3,4-DIOXYGENASE"/>
    <property type="match status" value="1"/>
</dbReference>
<dbReference type="InterPro" id="IPR017941">
    <property type="entry name" value="Rieske_2Fe-2S"/>
</dbReference>
<gene>
    <name evidence="7" type="ORF">UFOPK1722_01298</name>
</gene>
<protein>
    <submittedName>
        <fullName evidence="7">Unannotated protein</fullName>
    </submittedName>
</protein>
<dbReference type="Gene3D" id="2.102.10.10">
    <property type="entry name" value="Rieske [2Fe-2S] iron-sulphur domain"/>
    <property type="match status" value="1"/>
</dbReference>
<evidence type="ECO:0000313" key="7">
    <source>
        <dbReference type="EMBL" id="CAB4585153.1"/>
    </source>
</evidence>
<dbReference type="CDD" id="cd03469">
    <property type="entry name" value="Rieske_RO_Alpha_N"/>
    <property type="match status" value="1"/>
</dbReference>
<dbReference type="PANTHER" id="PTHR21266">
    <property type="entry name" value="IRON-SULFUR DOMAIN CONTAINING PROTEIN"/>
    <property type="match status" value="1"/>
</dbReference>
<dbReference type="AlphaFoldDB" id="A0A6J6FD75"/>
<dbReference type="EMBL" id="CAEZTS010000120">
    <property type="protein sequence ID" value="CAB4585153.1"/>
    <property type="molecule type" value="Genomic_DNA"/>
</dbReference>
<accession>A0A6J6FD75</accession>
<dbReference type="GO" id="GO:0046872">
    <property type="term" value="F:metal ion binding"/>
    <property type="evidence" value="ECO:0007669"/>
    <property type="project" value="UniProtKB-KW"/>
</dbReference>
<keyword evidence="3" id="KW-0560">Oxidoreductase</keyword>
<evidence type="ECO:0000256" key="3">
    <source>
        <dbReference type="ARBA" id="ARBA00023002"/>
    </source>
</evidence>
<dbReference type="Gene3D" id="3.90.380.10">
    <property type="entry name" value="Naphthalene 1,2-dioxygenase Alpha Subunit, Chain A, domain 1"/>
    <property type="match status" value="1"/>
</dbReference>
<sequence length="331" mass="37628">MTSLTNVSPQLRRAWHPVGRVESFGSTPTRVELVGDAYVVVRLGDAVKVFLDVCPHRNARLSDGLVTEGCLRCPYHGWEFDADGAVAHVPALGADATLPPARLTAPFTQERFGLLWIAPEEPVTDILPIPEWDDESLTKVWMPPVDIDAAAAQAIDNFLDFSHFPYVHAGTFGSDKDRLVKEYSTERTADGWGFVVQYPHVIENHEDPLVATGEHPLVQDRLMRYDYRVPFTANLRLEIPLTGMVNAIVMWCQPMTMDRTRVHIVMIRNDVRTPADHQAAIDYEMKIFAEDLRVIERLRDKTMPLERGQVHVRSDRHTVEFRRILQKLMEA</sequence>
<evidence type="ECO:0000259" key="6">
    <source>
        <dbReference type="PROSITE" id="PS51296"/>
    </source>
</evidence>
<dbReference type="InterPro" id="IPR050584">
    <property type="entry name" value="Cholesterol_7-desaturase"/>
</dbReference>
<name>A0A6J6FD75_9ZZZZ</name>
<keyword evidence="4" id="KW-0408">Iron</keyword>
<dbReference type="SUPFAM" id="SSF55961">
    <property type="entry name" value="Bet v1-like"/>
    <property type="match status" value="1"/>
</dbReference>
<dbReference type="PROSITE" id="PS51296">
    <property type="entry name" value="RIESKE"/>
    <property type="match status" value="1"/>
</dbReference>
<organism evidence="7">
    <name type="scientific">freshwater metagenome</name>
    <dbReference type="NCBI Taxonomy" id="449393"/>
    <lineage>
        <taxon>unclassified sequences</taxon>
        <taxon>metagenomes</taxon>
        <taxon>ecological metagenomes</taxon>
    </lineage>
</organism>
<dbReference type="SUPFAM" id="SSF50022">
    <property type="entry name" value="ISP domain"/>
    <property type="match status" value="1"/>
</dbReference>
<dbReference type="InterPro" id="IPR036922">
    <property type="entry name" value="Rieske_2Fe-2S_sf"/>
</dbReference>
<keyword evidence="1" id="KW-0001">2Fe-2S</keyword>
<proteinExistence type="predicted"/>
<dbReference type="InterPro" id="IPR044043">
    <property type="entry name" value="VanA_C_cat"/>
</dbReference>